<dbReference type="EMBL" id="CP159925">
    <property type="protein sequence ID" value="XCO75886.1"/>
    <property type="molecule type" value="Genomic_DNA"/>
</dbReference>
<evidence type="ECO:0000313" key="2">
    <source>
        <dbReference type="EMBL" id="XCO75886.1"/>
    </source>
</evidence>
<proteinExistence type="predicted"/>
<keyword evidence="3" id="KW-1185">Reference proteome</keyword>
<organism evidence="2">
    <name type="scientific">Lysobacter firmicutimachus</name>
    <dbReference type="NCBI Taxonomy" id="1792846"/>
    <lineage>
        <taxon>Bacteria</taxon>
        <taxon>Pseudomonadati</taxon>
        <taxon>Pseudomonadota</taxon>
        <taxon>Gammaproteobacteria</taxon>
        <taxon>Lysobacterales</taxon>
        <taxon>Lysobacteraceae</taxon>
        <taxon>Lysobacter</taxon>
    </lineage>
</organism>
<gene>
    <name evidence="2" type="ORF">ABU614_03575</name>
    <name evidence="1" type="ORF">V2J18_19740</name>
</gene>
<dbReference type="AlphaFoldDB" id="A0AAU8MWA6"/>
<dbReference type="EMBL" id="JBANDL010000002">
    <property type="protein sequence ID" value="MEI2456893.1"/>
    <property type="molecule type" value="Genomic_DNA"/>
</dbReference>
<reference evidence="2" key="2">
    <citation type="submission" date="2024-06" db="EMBL/GenBank/DDBJ databases">
        <authorList>
            <person name="Li S."/>
        </authorList>
    </citation>
    <scope>NUCLEOTIDE SEQUENCE</scope>
    <source>
        <strain evidence="2">SR10</strain>
    </source>
</reference>
<accession>A0AAU8MWA6</accession>
<evidence type="ECO:0000313" key="3">
    <source>
        <dbReference type="Proteomes" id="UP001387215"/>
    </source>
</evidence>
<sequence>MGSIIGMAIFGGLCGLGLLNLMALVAKNGKHPFDLVEFSSDQDVAATVAAWAAGNGYALARHEGGRQVYRKGKGFLTAPMFLELDRIGDRYTIKSYVRINGLILQGDVGLAGDGFLVKMPRSMAKKAQNQLFATLGLQPLK</sequence>
<name>A0AAU8MWA6_9GAMM</name>
<protein>
    <submittedName>
        <fullName evidence="2">Uncharacterized protein</fullName>
    </submittedName>
</protein>
<dbReference type="RefSeq" id="WP_141233416.1">
    <property type="nucleotide sequence ID" value="NZ_CP159925.1"/>
</dbReference>
<reference evidence="1 3" key="1">
    <citation type="submission" date="2024-02" db="EMBL/GenBank/DDBJ databases">
        <title>Lysobacter Genome Sequencing and Mining.</title>
        <authorList>
            <person name="Bierman J."/>
            <person name="Walker M.C."/>
        </authorList>
    </citation>
    <scope>NUCLEOTIDE SEQUENCE [LARGE SCALE GENOMIC DNA]</scope>
    <source>
        <strain evidence="1 3">PB6250</strain>
    </source>
</reference>
<evidence type="ECO:0000313" key="1">
    <source>
        <dbReference type="EMBL" id="MEI2456893.1"/>
    </source>
</evidence>
<dbReference type="Proteomes" id="UP001387215">
    <property type="component" value="Unassembled WGS sequence"/>
</dbReference>